<feature type="transmembrane region" description="Helical" evidence="4">
    <location>
        <begin position="442"/>
        <end position="462"/>
    </location>
</feature>
<dbReference type="STRING" id="1548.CSCA_2062"/>
<evidence type="ECO:0000313" key="5">
    <source>
        <dbReference type="EMBL" id="AKA69187.1"/>
    </source>
</evidence>
<dbReference type="Pfam" id="PF03323">
    <property type="entry name" value="GerA"/>
    <property type="match status" value="1"/>
</dbReference>
<feature type="transmembrane region" description="Helical" evidence="4">
    <location>
        <begin position="352"/>
        <end position="371"/>
    </location>
</feature>
<keyword evidence="4" id="KW-0812">Transmembrane</keyword>
<dbReference type="EMBL" id="CP009933">
    <property type="protein sequence ID" value="AKA69187.1"/>
    <property type="molecule type" value="Genomic_DNA"/>
</dbReference>
<gene>
    <name evidence="5" type="ORF">CSCA_2062</name>
</gene>
<dbReference type="KEGG" id="csq:CSCA_2062"/>
<reference evidence="5 6" key="1">
    <citation type="journal article" date="2015" name="J. Biotechnol.">
        <title>Complete genome sequence of a malodorant-producing acetogen, Clostridium scatologenes ATCC 25775(T).</title>
        <authorList>
            <person name="Zhu Z."/>
            <person name="Guo T."/>
            <person name="Zheng H."/>
            <person name="Song T."/>
            <person name="Ouyang P."/>
            <person name="Xie J."/>
        </authorList>
    </citation>
    <scope>NUCLEOTIDE SEQUENCE [LARGE SCALE GENOMIC DNA]</scope>
    <source>
        <strain evidence="5 6">ATCC 25775</strain>
    </source>
</reference>
<proteinExistence type="inferred from homology"/>
<evidence type="ECO:0000313" key="6">
    <source>
        <dbReference type="Proteomes" id="UP000033115"/>
    </source>
</evidence>
<feature type="region of interest" description="Disordered" evidence="3">
    <location>
        <begin position="27"/>
        <end position="71"/>
    </location>
</feature>
<feature type="transmembrane region" description="Helical" evidence="4">
    <location>
        <begin position="415"/>
        <end position="435"/>
    </location>
</feature>
<sequence length="573" mass="64478">MKNKNSKITSILSKISYKKPKHDEEFYIPELIPEDDKQSGKEQNANGQKNSTPKNDSSQNKNNQENAVPNNIDDNLKYMKKSFNYPLNKDIKIREFKIFGSIRAFIIYIDGMVDRNIVNRDILRPLLKNNSSINKEEYSVDYILNSVIETNEAEKVTTMEDAIYGVLLGDTGIYVDNCNYYIFCETKGYEKRAVDKPQVENVISGSQEAFNENLRTNTVLIRRIVRNNNLITEFLKVGERINKPCAIMYINDLVNPALVKEVKRRIINISTDLIIGNGMLEQFIETESNSLLPTILSTERPDRTAANLVDGKIAIICDGEPFALIVPVTITEMLHSPEDMNIRASYGTLLRLIRIFALFVATLLPGLYIAVTNFHQEMIPTELLIAIGTARENVPFPTILEVLLMETSFELIREAGVRVPGTLGTTIGIVGALILGQAAVQASLISPILIIIVAITGLGNFALPNIPFAFGIRIMRVLFIVAGATLGFYGVSLLAITLLILMMDMKSFGVPYMTLIAPKGRKSHDVLRRSPVWKQEFRPDYVNPLDIRKQPEISRDWTIEKPEYSHKKGDSNE</sequence>
<dbReference type="RefSeq" id="WP_029162972.1">
    <property type="nucleotide sequence ID" value="NZ_CP009933.1"/>
</dbReference>
<organism evidence="5 6">
    <name type="scientific">Clostridium scatologenes</name>
    <dbReference type="NCBI Taxonomy" id="1548"/>
    <lineage>
        <taxon>Bacteria</taxon>
        <taxon>Bacillati</taxon>
        <taxon>Bacillota</taxon>
        <taxon>Clostridia</taxon>
        <taxon>Eubacteriales</taxon>
        <taxon>Clostridiaceae</taxon>
        <taxon>Clostridium</taxon>
    </lineage>
</organism>
<dbReference type="PANTHER" id="PTHR22550">
    <property type="entry name" value="SPORE GERMINATION PROTEIN"/>
    <property type="match status" value="1"/>
</dbReference>
<evidence type="ECO:0000256" key="4">
    <source>
        <dbReference type="SAM" id="Phobius"/>
    </source>
</evidence>
<dbReference type="InterPro" id="IPR004995">
    <property type="entry name" value="Spore_Ger"/>
</dbReference>
<evidence type="ECO:0000256" key="3">
    <source>
        <dbReference type="SAM" id="MobiDB-lite"/>
    </source>
</evidence>
<feature type="compositionally biased region" description="Polar residues" evidence="3">
    <location>
        <begin position="41"/>
        <end position="71"/>
    </location>
</feature>
<dbReference type="HOGENOM" id="CLU_021639_4_0_9"/>
<accession>A0A0E3JYR3</accession>
<evidence type="ECO:0000256" key="2">
    <source>
        <dbReference type="ARBA" id="ARBA00023136"/>
    </source>
</evidence>
<comment type="similarity">
    <text evidence="1">Belongs to the GerABKA family.</text>
</comment>
<dbReference type="PIRSF" id="PIRSF005690">
    <property type="entry name" value="GerBA"/>
    <property type="match status" value="1"/>
</dbReference>
<protein>
    <submittedName>
        <fullName evidence="5">GerA spore germination protein</fullName>
    </submittedName>
</protein>
<dbReference type="PANTHER" id="PTHR22550:SF5">
    <property type="entry name" value="LEUCINE ZIPPER PROTEIN 4"/>
    <property type="match status" value="1"/>
</dbReference>
<dbReference type="GO" id="GO:0016020">
    <property type="term" value="C:membrane"/>
    <property type="evidence" value="ECO:0007669"/>
    <property type="project" value="InterPro"/>
</dbReference>
<keyword evidence="4" id="KW-1133">Transmembrane helix</keyword>
<evidence type="ECO:0000256" key="1">
    <source>
        <dbReference type="ARBA" id="ARBA00005278"/>
    </source>
</evidence>
<dbReference type="GO" id="GO:0009847">
    <property type="term" value="P:spore germination"/>
    <property type="evidence" value="ECO:0007669"/>
    <property type="project" value="InterPro"/>
</dbReference>
<name>A0A0E3JYR3_CLOSL</name>
<keyword evidence="2 4" id="KW-0472">Membrane</keyword>
<feature type="transmembrane region" description="Helical" evidence="4">
    <location>
        <begin position="474"/>
        <end position="501"/>
    </location>
</feature>
<dbReference type="Proteomes" id="UP000033115">
    <property type="component" value="Chromosome"/>
</dbReference>
<dbReference type="InterPro" id="IPR050768">
    <property type="entry name" value="UPF0353/GerABKA_families"/>
</dbReference>
<dbReference type="AlphaFoldDB" id="A0A0E3JYR3"/>
<keyword evidence="6" id="KW-1185">Reference proteome</keyword>